<dbReference type="AlphaFoldDB" id="A0A562RAI3"/>
<dbReference type="OrthoDB" id="9767517at2"/>
<evidence type="ECO:0000259" key="2">
    <source>
        <dbReference type="Pfam" id="PF00534"/>
    </source>
</evidence>
<reference evidence="3 4" key="1">
    <citation type="submission" date="2019-07" db="EMBL/GenBank/DDBJ databases">
        <title>Genome sequencing of 100 strains of the haloalkaliphilic chemolithoautotrophic sulfur-oxidizing bacterium Thioalkalivibrio.</title>
        <authorList>
            <person name="Muyzer G."/>
        </authorList>
    </citation>
    <scope>NUCLEOTIDE SEQUENCE [LARGE SCALE GENOMIC DNA]</scope>
    <source>
        <strain evidence="3 4">ASO4-4</strain>
    </source>
</reference>
<keyword evidence="1 3" id="KW-0808">Transferase</keyword>
<dbReference type="RefSeq" id="WP_144686338.1">
    <property type="nucleotide sequence ID" value="NZ_VLLC01000031.1"/>
</dbReference>
<gene>
    <name evidence="3" type="ORF">LZ24_02918</name>
</gene>
<organism evidence="3 4">
    <name type="scientific">Desulfobotulus alkaliphilus</name>
    <dbReference type="NCBI Taxonomy" id="622671"/>
    <lineage>
        <taxon>Bacteria</taxon>
        <taxon>Pseudomonadati</taxon>
        <taxon>Thermodesulfobacteriota</taxon>
        <taxon>Desulfobacteria</taxon>
        <taxon>Desulfobacterales</taxon>
        <taxon>Desulfobacteraceae</taxon>
        <taxon>Desulfobotulus</taxon>
    </lineage>
</organism>
<proteinExistence type="predicted"/>
<feature type="domain" description="Glycosyl transferase family 1" evidence="2">
    <location>
        <begin position="180"/>
        <end position="328"/>
    </location>
</feature>
<dbReference type="CDD" id="cd03809">
    <property type="entry name" value="GT4_MtfB-like"/>
    <property type="match status" value="1"/>
</dbReference>
<dbReference type="SUPFAM" id="SSF53756">
    <property type="entry name" value="UDP-Glycosyltransferase/glycogen phosphorylase"/>
    <property type="match status" value="1"/>
</dbReference>
<sequence length="359" mass="40162">MNGAVLGQDDFYEYLKTLEKGFPEHSENRPFILSQKEKIKGYIRDIPGLYTPYKNWQNLRTGKCLARLRADIYHEPSFISVPFKGNSILTIHDLSHIRYPETHPAARVRWLNKKLSQCIAKASAVLTISECIRKELLLSGLVSKESLVHVTPLGYDTGFCPRSEGETKECLENLGLSWRQFILSVATLEPRKNLDRLLEAYLSLPEKTVKELPLVLAGAHGWKNRGLIQKTEQVKKPWRVIVTGYLSAPEIKNLMASAAVFAYPSLYEGFGLPVLEAMASGTPVLTSNRGALAELAENAALLVTPEDTYAIAEGLETLLSSEKIRTELHGKGLERASCFSWKQCARTTLAVYEKTHICT</sequence>
<keyword evidence="4" id="KW-1185">Reference proteome</keyword>
<comment type="caution">
    <text evidence="3">The sequence shown here is derived from an EMBL/GenBank/DDBJ whole genome shotgun (WGS) entry which is preliminary data.</text>
</comment>
<dbReference type="Pfam" id="PF00534">
    <property type="entry name" value="Glycos_transf_1"/>
    <property type="match status" value="1"/>
</dbReference>
<accession>A0A562RAI3</accession>
<dbReference type="PANTHER" id="PTHR46401:SF2">
    <property type="entry name" value="GLYCOSYLTRANSFERASE WBBK-RELATED"/>
    <property type="match status" value="1"/>
</dbReference>
<evidence type="ECO:0000313" key="4">
    <source>
        <dbReference type="Proteomes" id="UP000318307"/>
    </source>
</evidence>
<dbReference type="GO" id="GO:0016757">
    <property type="term" value="F:glycosyltransferase activity"/>
    <property type="evidence" value="ECO:0007669"/>
    <property type="project" value="UniProtKB-KW"/>
</dbReference>
<keyword evidence="3" id="KW-0328">Glycosyltransferase</keyword>
<dbReference type="InterPro" id="IPR001296">
    <property type="entry name" value="Glyco_trans_1"/>
</dbReference>
<dbReference type="Gene3D" id="3.40.50.2000">
    <property type="entry name" value="Glycogen Phosphorylase B"/>
    <property type="match status" value="2"/>
</dbReference>
<evidence type="ECO:0000313" key="3">
    <source>
        <dbReference type="EMBL" id="TWI66068.1"/>
    </source>
</evidence>
<dbReference type="Proteomes" id="UP000318307">
    <property type="component" value="Unassembled WGS sequence"/>
</dbReference>
<dbReference type="FunFam" id="3.40.50.2000:FF:000119">
    <property type="entry name" value="Glycosyl transferase group 1"/>
    <property type="match status" value="1"/>
</dbReference>
<protein>
    <submittedName>
        <fullName evidence="3">Alpha-1,3-rhamnosyl/mannosyltransferase</fullName>
    </submittedName>
</protein>
<name>A0A562RAI3_9BACT</name>
<dbReference type="GO" id="GO:0009103">
    <property type="term" value="P:lipopolysaccharide biosynthetic process"/>
    <property type="evidence" value="ECO:0007669"/>
    <property type="project" value="TreeGrafter"/>
</dbReference>
<evidence type="ECO:0000256" key="1">
    <source>
        <dbReference type="ARBA" id="ARBA00022679"/>
    </source>
</evidence>
<dbReference type="PANTHER" id="PTHR46401">
    <property type="entry name" value="GLYCOSYLTRANSFERASE WBBK-RELATED"/>
    <property type="match status" value="1"/>
</dbReference>
<dbReference type="EMBL" id="VLLC01000031">
    <property type="protein sequence ID" value="TWI66068.1"/>
    <property type="molecule type" value="Genomic_DNA"/>
</dbReference>